<organism evidence="1 2">
    <name type="scientific">Entomophthora muscae</name>
    <dbReference type="NCBI Taxonomy" id="34485"/>
    <lineage>
        <taxon>Eukaryota</taxon>
        <taxon>Fungi</taxon>
        <taxon>Fungi incertae sedis</taxon>
        <taxon>Zoopagomycota</taxon>
        <taxon>Entomophthoromycotina</taxon>
        <taxon>Entomophthoromycetes</taxon>
        <taxon>Entomophthorales</taxon>
        <taxon>Entomophthoraceae</taxon>
        <taxon>Entomophthora</taxon>
    </lineage>
</organism>
<dbReference type="Proteomes" id="UP001165960">
    <property type="component" value="Unassembled WGS sequence"/>
</dbReference>
<keyword evidence="2" id="KW-1185">Reference proteome</keyword>
<comment type="caution">
    <text evidence="1">The sequence shown here is derived from an EMBL/GenBank/DDBJ whole genome shotgun (WGS) entry which is preliminary data.</text>
</comment>
<name>A0ACC2URJ7_9FUNG</name>
<evidence type="ECO:0000313" key="1">
    <source>
        <dbReference type="EMBL" id="KAJ9089754.1"/>
    </source>
</evidence>
<dbReference type="EMBL" id="QTSX02000030">
    <property type="protein sequence ID" value="KAJ9089754.1"/>
    <property type="molecule type" value="Genomic_DNA"/>
</dbReference>
<reference evidence="1" key="1">
    <citation type="submission" date="2022-04" db="EMBL/GenBank/DDBJ databases">
        <title>Genome of the entomopathogenic fungus Entomophthora muscae.</title>
        <authorList>
            <person name="Elya C."/>
            <person name="Lovett B.R."/>
            <person name="Lee E."/>
            <person name="Macias A.M."/>
            <person name="Hajek A.E."/>
            <person name="De Bivort B.L."/>
            <person name="Kasson M.T."/>
            <person name="De Fine Licht H.H."/>
            <person name="Stajich J.E."/>
        </authorList>
    </citation>
    <scope>NUCLEOTIDE SEQUENCE</scope>
    <source>
        <strain evidence="1">Berkeley</strain>
    </source>
</reference>
<accession>A0ACC2URJ7</accession>
<sequence length="178" mass="19753">MPRRPPHIPTNSPDADKDQATLDSEEKVSLRALGPHICIMDFNPAQFNAFEQLFSRELQGCHFHFCQAVAQIVRNDNSDAPKSQNTEPESNPGQNPSRNARLMGWKPNKPLLIDKVVTSPPGPEPLAVLQDSASEPPVQDAENFPEVPTPDTGSFLGEIRKFLHESYSKLPPKSQGRH</sequence>
<protein>
    <submittedName>
        <fullName evidence="1">Uncharacterized protein</fullName>
    </submittedName>
</protein>
<proteinExistence type="predicted"/>
<gene>
    <name evidence="1" type="ORF">DSO57_1009505</name>
</gene>
<evidence type="ECO:0000313" key="2">
    <source>
        <dbReference type="Proteomes" id="UP001165960"/>
    </source>
</evidence>